<proteinExistence type="predicted"/>
<dbReference type="RefSeq" id="WP_069643857.1">
    <property type="nucleotide sequence ID" value="NZ_MIJE01000032.1"/>
</dbReference>
<dbReference type="AlphaFoldDB" id="A0A1E5G0I9"/>
<organism evidence="1 2">
    <name type="scientific">Desulfuribacillus alkaliarsenatis</name>
    <dbReference type="NCBI Taxonomy" id="766136"/>
    <lineage>
        <taxon>Bacteria</taxon>
        <taxon>Bacillati</taxon>
        <taxon>Bacillota</taxon>
        <taxon>Desulfuribacillia</taxon>
        <taxon>Desulfuribacillales</taxon>
        <taxon>Desulfuribacillaceae</taxon>
        <taxon>Desulfuribacillus</taxon>
    </lineage>
</organism>
<gene>
    <name evidence="1" type="ORF">BHF68_09380</name>
</gene>
<reference evidence="1 2" key="1">
    <citation type="submission" date="2016-09" db="EMBL/GenBank/DDBJ databases">
        <title>Draft genome sequence for the type strain of Desulfuribacillus alkaliarsenatis AHT28, an obligately anaerobic, sulfidogenic bacterium isolated from Russian soda lake sediments.</title>
        <authorList>
            <person name="Abin C.A."/>
            <person name="Hollibaugh J.T."/>
        </authorList>
    </citation>
    <scope>NUCLEOTIDE SEQUENCE [LARGE SCALE GENOMIC DNA]</scope>
    <source>
        <strain evidence="1 2">AHT28</strain>
    </source>
</reference>
<sequence length="305" mass="36001">MNDKRIIILLVTVMALQLFTWNNTRGLETQIRNLQNQVQNIQSDVSHEVSNIRYTVQQMREDANWWTNPDFQFETLDSGETVAIVSWQLKEYTEADEVYFNYSFGNDQSFTQIKADEIANGYFSVNIEIDVPKEPIVDIYISRILNNGSRGTSNYQEEVMEEAKTVAFTENSIMQYYVSLDDGQRMLTSDAGRFEMRDLQYKLFGYKNLIIREHRNVLSANMYLDRFGYQTVEYKIERAYLENRSVTNEALAQWEFELPSETDRYGSAHRYFYLHDIPTEDLQRLYLVLEYSGGYVFEEQIKLID</sequence>
<name>A0A1E5G0I9_9FIRM</name>
<comment type="caution">
    <text evidence="1">The sequence shown here is derived from an EMBL/GenBank/DDBJ whole genome shotgun (WGS) entry which is preliminary data.</text>
</comment>
<evidence type="ECO:0000313" key="2">
    <source>
        <dbReference type="Proteomes" id="UP000094296"/>
    </source>
</evidence>
<dbReference type="Proteomes" id="UP000094296">
    <property type="component" value="Unassembled WGS sequence"/>
</dbReference>
<evidence type="ECO:0000313" key="1">
    <source>
        <dbReference type="EMBL" id="OEF96351.1"/>
    </source>
</evidence>
<dbReference type="STRING" id="766136.BHF68_09380"/>
<protein>
    <submittedName>
        <fullName evidence="1">Uncharacterized protein</fullName>
    </submittedName>
</protein>
<keyword evidence="2" id="KW-1185">Reference proteome</keyword>
<accession>A0A1E5G0I9</accession>
<dbReference type="OrthoDB" id="2800840at2"/>
<dbReference type="EMBL" id="MIJE01000032">
    <property type="protein sequence ID" value="OEF96351.1"/>
    <property type="molecule type" value="Genomic_DNA"/>
</dbReference>